<dbReference type="AlphaFoldDB" id="D1P8A4"/>
<keyword evidence="1" id="KW-1133">Transmembrane helix</keyword>
<name>D1P8A4_9GAMM</name>
<dbReference type="EMBL" id="ABXV02000097">
    <property type="protein sequence ID" value="EFB70381.1"/>
    <property type="molecule type" value="Genomic_DNA"/>
</dbReference>
<accession>D1P8A4</accession>
<organism evidence="2 3">
    <name type="scientific">Providencia rustigianii DSM 4541</name>
    <dbReference type="NCBI Taxonomy" id="500637"/>
    <lineage>
        <taxon>Bacteria</taxon>
        <taxon>Pseudomonadati</taxon>
        <taxon>Pseudomonadota</taxon>
        <taxon>Gammaproteobacteria</taxon>
        <taxon>Enterobacterales</taxon>
        <taxon>Morganellaceae</taxon>
        <taxon>Providencia</taxon>
    </lineage>
</organism>
<proteinExistence type="predicted"/>
<evidence type="ECO:0000256" key="1">
    <source>
        <dbReference type="SAM" id="Phobius"/>
    </source>
</evidence>
<feature type="transmembrane region" description="Helical" evidence="1">
    <location>
        <begin position="53"/>
        <end position="73"/>
    </location>
</feature>
<keyword evidence="1" id="KW-0812">Transmembrane</keyword>
<evidence type="ECO:0000313" key="2">
    <source>
        <dbReference type="EMBL" id="EFB70381.1"/>
    </source>
</evidence>
<dbReference type="HOGENOM" id="CLU_2207730_0_0_6"/>
<sequence>MAFLDENATLNVGRDVVNFLTTVYAIRVFFLFGEKRSDKDTIHELKGITNSFIPLDLIMYRLVIVLSIIAVFLLMATNQWSSIPLLMLWFIWQHLNRKLISAVKTQG</sequence>
<dbReference type="STRING" id="500637.PROVRUST_08485"/>
<feature type="transmembrane region" description="Helical" evidence="1">
    <location>
        <begin position="16"/>
        <end position="33"/>
    </location>
</feature>
<keyword evidence="1" id="KW-0472">Membrane</keyword>
<comment type="caution">
    <text evidence="2">The sequence shown here is derived from an EMBL/GenBank/DDBJ whole genome shotgun (WGS) entry which is preliminary data.</text>
</comment>
<keyword evidence="3" id="KW-1185">Reference proteome</keyword>
<gene>
    <name evidence="2" type="ORF">PROVRUST_08485</name>
</gene>
<dbReference type="Proteomes" id="UP000005512">
    <property type="component" value="Unassembled WGS sequence"/>
</dbReference>
<evidence type="ECO:0000313" key="3">
    <source>
        <dbReference type="Proteomes" id="UP000005512"/>
    </source>
</evidence>
<reference evidence="2" key="1">
    <citation type="submission" date="2009-12" db="EMBL/GenBank/DDBJ databases">
        <authorList>
            <person name="Weinstock G."/>
            <person name="Sodergren E."/>
            <person name="Clifton S."/>
            <person name="Fulton L."/>
            <person name="Fulton B."/>
            <person name="Courtney L."/>
            <person name="Fronick C."/>
            <person name="Harrison M."/>
            <person name="Strong C."/>
            <person name="Farmer C."/>
            <person name="Delahaunty K."/>
            <person name="Markovic C."/>
            <person name="Hall O."/>
            <person name="Minx P."/>
            <person name="Tomlinson C."/>
            <person name="Mitreva M."/>
            <person name="Nelson J."/>
            <person name="Hou S."/>
            <person name="Wollam A."/>
            <person name="Pepin K.H."/>
            <person name="Johnson M."/>
            <person name="Bhonagiri V."/>
            <person name="Nash W.E."/>
            <person name="Warren W."/>
            <person name="Chinwalla A."/>
            <person name="Mardis E.R."/>
            <person name="Wilson R.K."/>
        </authorList>
    </citation>
    <scope>NUCLEOTIDE SEQUENCE [LARGE SCALE GENOMIC DNA]</scope>
    <source>
        <strain evidence="2">DSM 4541</strain>
    </source>
</reference>
<protein>
    <submittedName>
        <fullName evidence="2">Uncharacterized protein</fullName>
    </submittedName>
</protein>